<feature type="non-terminal residue" evidence="1">
    <location>
        <position position="206"/>
    </location>
</feature>
<gene>
    <name evidence="1" type="ORF">LCGC14_2307770</name>
</gene>
<comment type="caution">
    <text evidence="1">The sequence shown here is derived from an EMBL/GenBank/DDBJ whole genome shotgun (WGS) entry which is preliminary data.</text>
</comment>
<protein>
    <submittedName>
        <fullName evidence="1">Uncharacterized protein</fullName>
    </submittedName>
</protein>
<accession>A0A0F9CLJ6</accession>
<organism evidence="1">
    <name type="scientific">marine sediment metagenome</name>
    <dbReference type="NCBI Taxonomy" id="412755"/>
    <lineage>
        <taxon>unclassified sequences</taxon>
        <taxon>metagenomes</taxon>
        <taxon>ecological metagenomes</taxon>
    </lineage>
</organism>
<sequence length="206" mass="24007">MTTEQDVVDQLSDWLFDWGFEVYQNHTNKKYRCFSVSGESKRKPDLFITHKELGDYWNCIIEVKKGDCGMGEVIGGVKIIDYYFNYCENKTKYYITGNNCPLTPTNFLLATKYSPDGRLFKVDINEEPINPDGWRPIGIEYGMLPKKEFSKTYTLIRTVYKMWKPERRKEGVNLGILLSDVLDGGVGRPAIQGQIKKTKSWRQCWR</sequence>
<proteinExistence type="predicted"/>
<evidence type="ECO:0000313" key="1">
    <source>
        <dbReference type="EMBL" id="KKL50213.1"/>
    </source>
</evidence>
<reference evidence="1" key="1">
    <citation type="journal article" date="2015" name="Nature">
        <title>Complex archaea that bridge the gap between prokaryotes and eukaryotes.</title>
        <authorList>
            <person name="Spang A."/>
            <person name="Saw J.H."/>
            <person name="Jorgensen S.L."/>
            <person name="Zaremba-Niedzwiedzka K."/>
            <person name="Martijn J."/>
            <person name="Lind A.E."/>
            <person name="van Eijk R."/>
            <person name="Schleper C."/>
            <person name="Guy L."/>
            <person name="Ettema T.J."/>
        </authorList>
    </citation>
    <scope>NUCLEOTIDE SEQUENCE</scope>
</reference>
<dbReference type="EMBL" id="LAZR01032683">
    <property type="protein sequence ID" value="KKL50213.1"/>
    <property type="molecule type" value="Genomic_DNA"/>
</dbReference>
<name>A0A0F9CLJ6_9ZZZZ</name>
<dbReference type="AlphaFoldDB" id="A0A0F9CLJ6"/>